<dbReference type="GO" id="GO:0000978">
    <property type="term" value="F:RNA polymerase II cis-regulatory region sequence-specific DNA binding"/>
    <property type="evidence" value="ECO:0000318"/>
    <property type="project" value="GO_Central"/>
</dbReference>
<evidence type="ECO:0000256" key="4">
    <source>
        <dbReference type="ARBA" id="ARBA00023015"/>
    </source>
</evidence>
<sequence>MFNGLSKSRDLYVNLLNQAQADSIFPFQVFFKPLTYIPTKVLSETETGCEEAFDFTSESIISLDAVQALSGVIKRREIRFSNWKVSEDESNVTMVLNWQKNKENNADSKVDQQKKKLDSYTKKNDIVFIDGCKGLKMSEKQTLNVDADSQIVIENDKEITPEMAEIAKATVKRSAAESDNSHLPKVLKQEDILENTQPKTNELLLTVDQAGNANDHDHEKQMLELVDAAAHATSYTEEVVVQEDAKTNTDIDNSSTGILGDLSNLGSDTTNGPVQIVVEQGDIKGDYLDQEDYQIDTSSVEPEPQQTNTATVAAPQGVNPSMMSNLLHTAAAVAASQNAAAATVQVIPGQAAGTIQLVPAADVQKTREMMAAGLSPQSVNQSGEESGKPSNQPVFTYLVTSQGTLIAAHASDGSELISGSNGTKPKRKNTGRGRRLSKNSKSIVAKEEVGSEDGHGGGVNQLGGMYVNGRPLPEPIRQRIVNLSHQGVRPCDISRQLRVSHGCVSKILARYYETGSIRPGVIGGSKPKVATHDVVMRITEYKRENPTMFAWEIRDRLLADEVCSQETVPSVSSINRIVRSKTSEFMKDNQKLSEQASLPSPLLNMQMIKGDRKRTNTAPSTSLNLVNQQANGNSLQNVDLGGMQIIASGNDGNSGLAQYVSFAGSEGQSNKPVEQPTLQGSNSNDQNRIYSLSNLLGITPSQAALLASNPAAFTQAAAVIGATPTSSSNSNIVEPPKPSPSLPAVLASLPLGQQYELLKTVGGDLVTVQQVEEKSQEQSNSRLISVQPNKATNIQPSNQQILVNAQGQIVTQTSMLAPHGSQTRVISPSNVQQGGLYVTANGQVISTAAAQNLIVANLDQPVQSSTNSINLNQLSGVDVMTSSVMTSSVRSTPTLTSPSNKTSKSSSITIGANQQGLVTLTQQQIQQLAAQGVVIQPAPNHVSYQPVEQQNEKPDSEVVISESDCVTRTSEESVVVETVSNEKASEKVSLEQISHTNEVNMTQEQQQLLKMLQSAILVKQEPSEESSNINQLLMATQQPGTAQLLSAAAALGAMQPSQTIAASSDTNTNSNNNNQHLVSSNPQVLTAAQLQQLTSNLQQQQQHQQQQQGIVQILSAAGQLQHQQITNNQNSNNNNSQLQQQIAVQMLPATSGSNNNNNNNGGNSNLGRSGTQLQLASGTLTELQPVSSLLNQLRTQPQQAVTFSVANTVAALQPPPATALPSLVLPPASVTIATTPSSGIPNTLTQPFTTIYNEAWKMATNVQVTRAQSSHESASSPSSGEKKS</sequence>
<dbReference type="EMBL" id="EAAA01000919">
    <property type="status" value="NOT_ANNOTATED_CDS"/>
    <property type="molecule type" value="Genomic_DNA"/>
</dbReference>
<dbReference type="InterPro" id="IPR043565">
    <property type="entry name" value="PAX_fam"/>
</dbReference>
<feature type="compositionally biased region" description="Low complexity" evidence="8">
    <location>
        <begin position="1151"/>
        <end position="1165"/>
    </location>
</feature>
<dbReference type="CDD" id="cd00131">
    <property type="entry name" value="PAX"/>
    <property type="match status" value="1"/>
</dbReference>
<dbReference type="InterPro" id="IPR036388">
    <property type="entry name" value="WH-like_DNA-bd_sf"/>
</dbReference>
<dbReference type="SMART" id="SM00351">
    <property type="entry name" value="PAX"/>
    <property type="match status" value="1"/>
</dbReference>
<evidence type="ECO:0000256" key="8">
    <source>
        <dbReference type="SAM" id="MobiDB-lite"/>
    </source>
</evidence>
<feature type="region of interest" description="Disordered" evidence="8">
    <location>
        <begin position="414"/>
        <end position="462"/>
    </location>
</feature>
<feature type="region of interest" description="Disordered" evidence="8">
    <location>
        <begin position="1059"/>
        <end position="1078"/>
    </location>
</feature>
<dbReference type="GO" id="GO:0007423">
    <property type="term" value="P:sensory organ development"/>
    <property type="evidence" value="ECO:0000318"/>
    <property type="project" value="GO_Central"/>
</dbReference>
<dbReference type="HOGENOM" id="CLU_294517_0_0_1"/>
<evidence type="ECO:0000256" key="6">
    <source>
        <dbReference type="ARBA" id="ARBA00023163"/>
    </source>
</evidence>
<name>F6VTF7_CIOIN</name>
<gene>
    <name evidence="10" type="primary">pax2/5/8-b</name>
</gene>
<reference evidence="10" key="4">
    <citation type="submission" date="2025-09" db="UniProtKB">
        <authorList>
            <consortium name="Ensembl"/>
        </authorList>
    </citation>
    <scope>IDENTIFICATION</scope>
</reference>
<feature type="region of interest" description="Disordered" evidence="8">
    <location>
        <begin position="374"/>
        <end position="393"/>
    </location>
</feature>
<dbReference type="GeneTree" id="ENSGT00940000165812"/>
<dbReference type="InParanoid" id="F6VTF7"/>
<dbReference type="GO" id="GO:0005634">
    <property type="term" value="C:nucleus"/>
    <property type="evidence" value="ECO:0007669"/>
    <property type="project" value="UniProtKB-SubCell"/>
</dbReference>
<feature type="compositionally biased region" description="Basic residues" evidence="8">
    <location>
        <begin position="424"/>
        <end position="438"/>
    </location>
</feature>
<dbReference type="Ensembl" id="ENSCINT00000012344.3">
    <property type="protein sequence ID" value="ENSCINP00000012344.3"/>
    <property type="gene ID" value="ENSCING00000005977.3"/>
</dbReference>
<reference evidence="10" key="3">
    <citation type="submission" date="2025-08" db="UniProtKB">
        <authorList>
            <consortium name="Ensembl"/>
        </authorList>
    </citation>
    <scope>IDENTIFICATION</scope>
</reference>
<dbReference type="PANTHER" id="PTHR45636:SF41">
    <property type="entry name" value="PAIRED BOX PROTEIN PAX-6-RELATED"/>
    <property type="match status" value="1"/>
</dbReference>
<feature type="compositionally biased region" description="Polar residues" evidence="8">
    <location>
        <begin position="375"/>
        <end position="393"/>
    </location>
</feature>
<evidence type="ECO:0000256" key="7">
    <source>
        <dbReference type="ARBA" id="ARBA00023242"/>
    </source>
</evidence>
<dbReference type="InterPro" id="IPR001523">
    <property type="entry name" value="Paired_dom"/>
</dbReference>
<accession>F6VTF7</accession>
<proteinExistence type="predicted"/>
<dbReference type="PROSITE" id="PS51057">
    <property type="entry name" value="PAIRED_2"/>
    <property type="match status" value="1"/>
</dbReference>
<reference evidence="11" key="1">
    <citation type="journal article" date="2002" name="Science">
        <title>The draft genome of Ciona intestinalis: insights into chordate and vertebrate origins.</title>
        <authorList>
            <person name="Dehal P."/>
            <person name="Satou Y."/>
            <person name="Campbell R.K."/>
            <person name="Chapman J."/>
            <person name="Degnan B."/>
            <person name="De Tomaso A."/>
            <person name="Davidson B."/>
            <person name="Di Gregorio A."/>
            <person name="Gelpke M."/>
            <person name="Goodstein D.M."/>
            <person name="Harafuji N."/>
            <person name="Hastings K.E."/>
            <person name="Ho I."/>
            <person name="Hotta K."/>
            <person name="Huang W."/>
            <person name="Kawashima T."/>
            <person name="Lemaire P."/>
            <person name="Martinez D."/>
            <person name="Meinertzhagen I.A."/>
            <person name="Necula S."/>
            <person name="Nonaka M."/>
            <person name="Putnam N."/>
            <person name="Rash S."/>
            <person name="Saiga H."/>
            <person name="Satake M."/>
            <person name="Terry A."/>
            <person name="Yamada L."/>
            <person name="Wang H.G."/>
            <person name="Awazu S."/>
            <person name="Azumi K."/>
            <person name="Boore J."/>
            <person name="Branno M."/>
            <person name="Chin-Bow S."/>
            <person name="DeSantis R."/>
            <person name="Doyle S."/>
            <person name="Francino P."/>
            <person name="Keys D.N."/>
            <person name="Haga S."/>
            <person name="Hayashi H."/>
            <person name="Hino K."/>
            <person name="Imai K.S."/>
            <person name="Inaba K."/>
            <person name="Kano S."/>
            <person name="Kobayashi K."/>
            <person name="Kobayashi M."/>
            <person name="Lee B.I."/>
            <person name="Makabe K.W."/>
            <person name="Manohar C."/>
            <person name="Matassi G."/>
            <person name="Medina M."/>
            <person name="Mochizuki Y."/>
            <person name="Mount S."/>
            <person name="Morishita T."/>
            <person name="Miura S."/>
            <person name="Nakayama A."/>
            <person name="Nishizaka S."/>
            <person name="Nomoto H."/>
            <person name="Ohta F."/>
            <person name="Oishi K."/>
            <person name="Rigoutsos I."/>
            <person name="Sano M."/>
            <person name="Sasaki A."/>
            <person name="Sasakura Y."/>
            <person name="Shoguchi E."/>
            <person name="Shin-i T."/>
            <person name="Spagnuolo A."/>
            <person name="Stainier D."/>
            <person name="Suzuki M.M."/>
            <person name="Tassy O."/>
            <person name="Takatori N."/>
            <person name="Tokuoka M."/>
            <person name="Yagi K."/>
            <person name="Yoshizaki F."/>
            <person name="Wada S."/>
            <person name="Zhang C."/>
            <person name="Hyatt P.D."/>
            <person name="Larimer F."/>
            <person name="Detter C."/>
            <person name="Doggett N."/>
            <person name="Glavina T."/>
            <person name="Hawkins T."/>
            <person name="Richardson P."/>
            <person name="Lucas S."/>
            <person name="Kohara Y."/>
            <person name="Levine M."/>
            <person name="Satoh N."/>
            <person name="Rokhsar D.S."/>
        </authorList>
    </citation>
    <scope>NUCLEOTIDE SEQUENCE [LARGE SCALE GENOMIC DNA]</scope>
</reference>
<dbReference type="STRING" id="7719.ENSCINP00000012344"/>
<protein>
    <submittedName>
        <fullName evidence="10">Transcription factor protein</fullName>
    </submittedName>
</protein>
<dbReference type="GO" id="GO:0006357">
    <property type="term" value="P:regulation of transcription by RNA polymerase II"/>
    <property type="evidence" value="ECO:0000318"/>
    <property type="project" value="GO_Central"/>
</dbReference>
<feature type="region of interest" description="Disordered" evidence="8">
    <location>
        <begin position="888"/>
        <end position="908"/>
    </location>
</feature>
<dbReference type="FunFam" id="1.10.10.10:FF:000013">
    <property type="entry name" value="Paired box 8 isoform 1"/>
    <property type="match status" value="1"/>
</dbReference>
<reference evidence="10" key="2">
    <citation type="journal article" date="2008" name="Genome Biol.">
        <title>Improved genome assembly and evidence-based global gene model set for the chordate Ciona intestinalis: new insight into intron and operon populations.</title>
        <authorList>
            <person name="Satou Y."/>
            <person name="Mineta K."/>
            <person name="Ogasawara M."/>
            <person name="Sasakura Y."/>
            <person name="Shoguchi E."/>
            <person name="Ueno K."/>
            <person name="Yamada L."/>
            <person name="Matsumoto J."/>
            <person name="Wasserscheid J."/>
            <person name="Dewar K."/>
            <person name="Wiley G.B."/>
            <person name="Macmil S.L."/>
            <person name="Roe B.A."/>
            <person name="Zeller R.W."/>
            <person name="Hastings K.E."/>
            <person name="Lemaire P."/>
            <person name="Lindquist E."/>
            <person name="Endo T."/>
            <person name="Hotta K."/>
            <person name="Inaba K."/>
        </authorList>
    </citation>
    <scope>NUCLEOTIDE SEQUENCE [LARGE SCALE GENOMIC DNA]</scope>
    <source>
        <strain evidence="10">wild type</strain>
    </source>
</reference>
<evidence type="ECO:0000256" key="1">
    <source>
        <dbReference type="ARBA" id="ARBA00004123"/>
    </source>
</evidence>
<feature type="compositionally biased region" description="Low complexity" evidence="8">
    <location>
        <begin position="1063"/>
        <end position="1078"/>
    </location>
</feature>
<evidence type="ECO:0000256" key="2">
    <source>
        <dbReference type="ARBA" id="ARBA00022473"/>
    </source>
</evidence>
<evidence type="ECO:0000313" key="11">
    <source>
        <dbReference type="Proteomes" id="UP000008144"/>
    </source>
</evidence>
<dbReference type="InterPro" id="IPR043182">
    <property type="entry name" value="PAIRED_DNA-bd_dom"/>
</dbReference>
<dbReference type="PANTHER" id="PTHR45636">
    <property type="entry name" value="PAIRED BOX PROTEIN PAX-6-RELATED-RELATED"/>
    <property type="match status" value="1"/>
</dbReference>
<keyword evidence="5" id="KW-0238">DNA-binding</keyword>
<dbReference type="GO" id="GO:0000981">
    <property type="term" value="F:DNA-binding transcription factor activity, RNA polymerase II-specific"/>
    <property type="evidence" value="ECO:0000318"/>
    <property type="project" value="GO_Central"/>
</dbReference>
<comment type="subcellular location">
    <subcellularLocation>
        <location evidence="1">Nucleus</location>
    </subcellularLocation>
</comment>
<dbReference type="Gene3D" id="1.10.10.10">
    <property type="entry name" value="Winged helix-like DNA-binding domain superfamily/Winged helix DNA-binding domain"/>
    <property type="match status" value="2"/>
</dbReference>
<dbReference type="PROSITE" id="PS00034">
    <property type="entry name" value="PAIRED_1"/>
    <property type="match status" value="1"/>
</dbReference>
<evidence type="ECO:0000313" key="10">
    <source>
        <dbReference type="Ensembl" id="ENSCINP00000012344.3"/>
    </source>
</evidence>
<evidence type="ECO:0000256" key="5">
    <source>
        <dbReference type="ARBA" id="ARBA00023125"/>
    </source>
</evidence>
<keyword evidence="6" id="KW-0804">Transcription</keyword>
<dbReference type="PRINTS" id="PR00027">
    <property type="entry name" value="PAIREDBOX"/>
</dbReference>
<keyword evidence="4" id="KW-0805">Transcription regulation</keyword>
<dbReference type="SUPFAM" id="SSF46689">
    <property type="entry name" value="Homeodomain-like"/>
    <property type="match status" value="1"/>
</dbReference>
<organism evidence="10 11">
    <name type="scientific">Ciona intestinalis</name>
    <name type="common">Transparent sea squirt</name>
    <name type="synonym">Ascidia intestinalis</name>
    <dbReference type="NCBI Taxonomy" id="7719"/>
    <lineage>
        <taxon>Eukaryota</taxon>
        <taxon>Metazoa</taxon>
        <taxon>Chordata</taxon>
        <taxon>Tunicata</taxon>
        <taxon>Ascidiacea</taxon>
        <taxon>Phlebobranchia</taxon>
        <taxon>Cionidae</taxon>
        <taxon>Ciona</taxon>
    </lineage>
</organism>
<feature type="region of interest" description="Disordered" evidence="8">
    <location>
        <begin position="666"/>
        <end position="685"/>
    </location>
</feature>
<dbReference type="FunFam" id="1.10.10.10:FF:000003">
    <property type="entry name" value="Paired box protein Pax-6"/>
    <property type="match status" value="1"/>
</dbReference>
<evidence type="ECO:0000259" key="9">
    <source>
        <dbReference type="PROSITE" id="PS51057"/>
    </source>
</evidence>
<feature type="region of interest" description="Disordered" evidence="8">
    <location>
        <begin position="1263"/>
        <end position="1284"/>
    </location>
</feature>
<feature type="compositionally biased region" description="Low complexity" evidence="8">
    <location>
        <begin position="1270"/>
        <end position="1284"/>
    </location>
</feature>
<feature type="compositionally biased region" description="Basic and acidic residues" evidence="8">
    <location>
        <begin position="444"/>
        <end position="455"/>
    </location>
</feature>
<keyword evidence="2" id="KW-0217">Developmental protein</keyword>
<dbReference type="InterPro" id="IPR009057">
    <property type="entry name" value="Homeodomain-like_sf"/>
</dbReference>
<evidence type="ECO:0000256" key="3">
    <source>
        <dbReference type="ARBA" id="ARBA00022724"/>
    </source>
</evidence>
<feature type="domain" description="Paired" evidence="9">
    <location>
        <begin position="455"/>
        <end position="581"/>
    </location>
</feature>
<keyword evidence="3" id="KW-0563">Paired box</keyword>
<dbReference type="OMA" id="MRITEYK"/>
<keyword evidence="7" id="KW-0539">Nucleus</keyword>
<dbReference type="Pfam" id="PF00292">
    <property type="entry name" value="PAX"/>
    <property type="match status" value="1"/>
</dbReference>
<feature type="region of interest" description="Disordered" evidence="8">
    <location>
        <begin position="1149"/>
        <end position="1170"/>
    </location>
</feature>
<keyword evidence="11" id="KW-1185">Reference proteome</keyword>
<dbReference type="GO" id="GO:0007420">
    <property type="term" value="P:brain development"/>
    <property type="evidence" value="ECO:0000318"/>
    <property type="project" value="GO_Central"/>
</dbReference>
<dbReference type="Proteomes" id="UP000008144">
    <property type="component" value="Chromosome 12"/>
</dbReference>